<evidence type="ECO:0000313" key="3">
    <source>
        <dbReference type="Proteomes" id="UP000011115"/>
    </source>
</evidence>
<feature type="region of interest" description="Disordered" evidence="1">
    <location>
        <begin position="171"/>
        <end position="206"/>
    </location>
</feature>
<accession>M1DIM9</accession>
<dbReference type="Proteomes" id="UP000011115">
    <property type="component" value="Unassembled WGS sequence"/>
</dbReference>
<organism evidence="2 3">
    <name type="scientific">Solanum tuberosum</name>
    <name type="common">Potato</name>
    <dbReference type="NCBI Taxonomy" id="4113"/>
    <lineage>
        <taxon>Eukaryota</taxon>
        <taxon>Viridiplantae</taxon>
        <taxon>Streptophyta</taxon>
        <taxon>Embryophyta</taxon>
        <taxon>Tracheophyta</taxon>
        <taxon>Spermatophyta</taxon>
        <taxon>Magnoliopsida</taxon>
        <taxon>eudicotyledons</taxon>
        <taxon>Gunneridae</taxon>
        <taxon>Pentapetalae</taxon>
        <taxon>asterids</taxon>
        <taxon>lamiids</taxon>
        <taxon>Solanales</taxon>
        <taxon>Solanaceae</taxon>
        <taxon>Solanoideae</taxon>
        <taxon>Solaneae</taxon>
        <taxon>Solanum</taxon>
    </lineage>
</organism>
<feature type="compositionally biased region" description="Basic and acidic residues" evidence="1">
    <location>
        <begin position="119"/>
        <end position="136"/>
    </location>
</feature>
<dbReference type="Gramene" id="PGSC0003DMT400089663">
    <property type="protein sequence ID" value="PGSC0003DMT400089663"/>
    <property type="gene ID" value="PGSC0003DMG400039234"/>
</dbReference>
<reference evidence="3" key="1">
    <citation type="journal article" date="2011" name="Nature">
        <title>Genome sequence and analysis of the tuber crop potato.</title>
        <authorList>
            <consortium name="The Potato Genome Sequencing Consortium"/>
        </authorList>
    </citation>
    <scope>NUCLEOTIDE SEQUENCE [LARGE SCALE GENOMIC DNA]</scope>
    <source>
        <strain evidence="3">cv. DM1-3 516 R44</strain>
    </source>
</reference>
<sequence>MPPLGADLVCDVEQIQVDEPPPPATTDDAPASPSQAANQAPSSSRATPSSGSVVMPLARVQKLEAQMDTLLQHVKPWMHRSISESEARMEQRMEHMMDLKSTRARGKRPCSSCTSNATEDARTKKQERQQTEQARRVSIVDEEFHQQRVRECNDGASSSMPAIDIVAAMRDDVSTTDGDEMIDRSATDGVPRDDIAGFGKPNPSAC</sequence>
<keyword evidence="3" id="KW-1185">Reference proteome</keyword>
<reference evidence="2" key="2">
    <citation type="submission" date="2015-06" db="UniProtKB">
        <authorList>
            <consortium name="EnsemblPlants"/>
        </authorList>
    </citation>
    <scope>IDENTIFICATION</scope>
    <source>
        <strain evidence="2">DM1-3 516 R44</strain>
    </source>
</reference>
<dbReference type="AlphaFoldDB" id="M1DIM9"/>
<feature type="compositionally biased region" description="Low complexity" evidence="1">
    <location>
        <begin position="25"/>
        <end position="52"/>
    </location>
</feature>
<proteinExistence type="predicted"/>
<protein>
    <recommendedName>
        <fullName evidence="4">Integrase core domain containing protein</fullName>
    </recommendedName>
</protein>
<name>M1DIM9_SOLTU</name>
<evidence type="ECO:0000256" key="1">
    <source>
        <dbReference type="SAM" id="MobiDB-lite"/>
    </source>
</evidence>
<dbReference type="InParanoid" id="M1DIM9"/>
<evidence type="ECO:0000313" key="2">
    <source>
        <dbReference type="EnsemblPlants" id="PGSC0003DMT400089663"/>
    </source>
</evidence>
<feature type="compositionally biased region" description="Basic and acidic residues" evidence="1">
    <location>
        <begin position="181"/>
        <end position="195"/>
    </location>
</feature>
<feature type="region of interest" description="Disordered" evidence="1">
    <location>
        <begin position="16"/>
        <end position="53"/>
    </location>
</feature>
<feature type="region of interest" description="Disordered" evidence="1">
    <location>
        <begin position="99"/>
        <end position="136"/>
    </location>
</feature>
<dbReference type="PaxDb" id="4113-PGSC0003DMT400089663"/>
<evidence type="ECO:0008006" key="4">
    <source>
        <dbReference type="Google" id="ProtNLM"/>
    </source>
</evidence>
<dbReference type="HOGENOM" id="CLU_028647_6_0_1"/>
<dbReference type="EnsemblPlants" id="PGSC0003DMT400089663">
    <property type="protein sequence ID" value="PGSC0003DMT400089663"/>
    <property type="gene ID" value="PGSC0003DMG400039234"/>
</dbReference>